<organism evidence="2 3">
    <name type="scientific">Arcobacter nitrofigilis (strain ATCC 33309 / DSM 7299 / CCUG 15893 / LMG 7604 / NCTC 12251 / CI)</name>
    <name type="common">Campylobacter nitrofigilis</name>
    <dbReference type="NCBI Taxonomy" id="572480"/>
    <lineage>
        <taxon>Bacteria</taxon>
        <taxon>Pseudomonadati</taxon>
        <taxon>Campylobacterota</taxon>
        <taxon>Epsilonproteobacteria</taxon>
        <taxon>Campylobacterales</taxon>
        <taxon>Arcobacteraceae</taxon>
        <taxon>Arcobacter</taxon>
    </lineage>
</organism>
<dbReference type="InterPro" id="IPR036249">
    <property type="entry name" value="Thioredoxin-like_sf"/>
</dbReference>
<reference evidence="2 3" key="1">
    <citation type="journal article" date="2010" name="Stand. Genomic Sci.">
        <title>Complete genome sequence of Arcobacter nitrofigilis type strain (CI).</title>
        <authorList>
            <person name="Pati A."/>
            <person name="Gronow S."/>
            <person name="Lapidus A."/>
            <person name="Copeland A."/>
            <person name="Glavina Del Rio T."/>
            <person name="Nolan M."/>
            <person name="Lucas S."/>
            <person name="Tice H."/>
            <person name="Cheng J.F."/>
            <person name="Han C."/>
            <person name="Chertkov O."/>
            <person name="Bruce D."/>
            <person name="Tapia R."/>
            <person name="Goodwin L."/>
            <person name="Pitluck S."/>
            <person name="Liolios K."/>
            <person name="Ivanova N."/>
            <person name="Mavromatis K."/>
            <person name="Chen A."/>
            <person name="Palaniappan K."/>
            <person name="Land M."/>
            <person name="Hauser L."/>
            <person name="Chang Y.J."/>
            <person name="Jeffries C.D."/>
            <person name="Detter J.C."/>
            <person name="Rohde M."/>
            <person name="Goker M."/>
            <person name="Bristow J."/>
            <person name="Eisen J.A."/>
            <person name="Markowitz V."/>
            <person name="Hugenholtz P."/>
            <person name="Klenk H.P."/>
            <person name="Kyrpides N.C."/>
        </authorList>
    </citation>
    <scope>NUCLEOTIDE SEQUENCE [LARGE SCALE GENOMIC DNA]</scope>
    <source>
        <strain evidence="3">ATCC 33309 / DSM 7299 / CCUG 15893 / LMG 7604 / NCTC 12251 / CI</strain>
    </source>
</reference>
<dbReference type="eggNOG" id="COG3118">
    <property type="taxonomic scope" value="Bacteria"/>
</dbReference>
<dbReference type="InterPro" id="IPR013766">
    <property type="entry name" value="Thioredoxin_domain"/>
</dbReference>
<evidence type="ECO:0000313" key="2">
    <source>
        <dbReference type="EMBL" id="ADG92378.1"/>
    </source>
</evidence>
<dbReference type="Proteomes" id="UP000000939">
    <property type="component" value="Chromosome"/>
</dbReference>
<dbReference type="STRING" id="572480.Arnit_0713"/>
<protein>
    <recommendedName>
        <fullName evidence="1">Thioredoxin domain-containing protein</fullName>
    </recommendedName>
</protein>
<feature type="domain" description="Thioredoxin" evidence="1">
    <location>
        <begin position="11"/>
        <end position="88"/>
    </location>
</feature>
<dbReference type="Pfam" id="PF00085">
    <property type="entry name" value="Thioredoxin"/>
    <property type="match status" value="1"/>
</dbReference>
<proteinExistence type="predicted"/>
<dbReference type="AlphaFoldDB" id="D5V2E5"/>
<evidence type="ECO:0000259" key="1">
    <source>
        <dbReference type="Pfam" id="PF00085"/>
    </source>
</evidence>
<dbReference type="EMBL" id="CP001999">
    <property type="protein sequence ID" value="ADG92378.1"/>
    <property type="molecule type" value="Genomic_DNA"/>
</dbReference>
<sequence length="110" mass="12733">MKAISNLEQIKEIIASREALIIYFSSKSCSVCKVLKPKIEKEVSSYFDKISFFEIKIEESLEISSYFTVFQAPTILFYLDGKEFLKEGKNISISAFINAIKRPYEMFYGE</sequence>
<dbReference type="HOGENOM" id="CLU_090389_16_0_7"/>
<evidence type="ECO:0000313" key="3">
    <source>
        <dbReference type="Proteomes" id="UP000000939"/>
    </source>
</evidence>
<gene>
    <name evidence="2" type="ordered locus">Arnit_0713</name>
</gene>
<dbReference type="OrthoDB" id="411356at2"/>
<dbReference type="Gene3D" id="3.40.30.10">
    <property type="entry name" value="Glutaredoxin"/>
    <property type="match status" value="1"/>
</dbReference>
<name>D5V2E5_ARCNC</name>
<accession>D5V2E5</accession>
<dbReference type="RefSeq" id="WP_013134523.1">
    <property type="nucleotide sequence ID" value="NC_014166.1"/>
</dbReference>
<keyword evidence="3" id="KW-1185">Reference proteome</keyword>
<dbReference type="CDD" id="cd02947">
    <property type="entry name" value="TRX_family"/>
    <property type="match status" value="1"/>
</dbReference>
<dbReference type="SUPFAM" id="SSF52833">
    <property type="entry name" value="Thioredoxin-like"/>
    <property type="match status" value="1"/>
</dbReference>
<dbReference type="KEGG" id="ant:Arnit_0713"/>